<dbReference type="Pfam" id="PF04542">
    <property type="entry name" value="Sigma70_r2"/>
    <property type="match status" value="1"/>
</dbReference>
<accession>X1JJ40</accession>
<evidence type="ECO:0000313" key="2">
    <source>
        <dbReference type="EMBL" id="GAH81475.1"/>
    </source>
</evidence>
<reference evidence="2" key="1">
    <citation type="journal article" date="2014" name="Front. Microbiol.">
        <title>High frequency of phylogenetically diverse reductive dehalogenase-homologous genes in deep subseafloor sedimentary metagenomes.</title>
        <authorList>
            <person name="Kawai M."/>
            <person name="Futagami T."/>
            <person name="Toyoda A."/>
            <person name="Takaki Y."/>
            <person name="Nishi S."/>
            <person name="Hori S."/>
            <person name="Arai W."/>
            <person name="Tsubouchi T."/>
            <person name="Morono Y."/>
            <person name="Uchiyama I."/>
            <person name="Ito T."/>
            <person name="Fujiyama A."/>
            <person name="Inagaki F."/>
            <person name="Takami H."/>
        </authorList>
    </citation>
    <scope>NUCLEOTIDE SEQUENCE</scope>
    <source>
        <strain evidence="2">Expedition CK06-06</strain>
    </source>
</reference>
<protein>
    <recommendedName>
        <fullName evidence="1">RNA polymerase sigma-70 region 2 domain-containing protein</fullName>
    </recommendedName>
</protein>
<dbReference type="AlphaFoldDB" id="X1JJ40"/>
<dbReference type="GO" id="GO:0003700">
    <property type="term" value="F:DNA-binding transcription factor activity"/>
    <property type="evidence" value="ECO:0007669"/>
    <property type="project" value="InterPro"/>
</dbReference>
<dbReference type="GO" id="GO:0006352">
    <property type="term" value="P:DNA-templated transcription initiation"/>
    <property type="evidence" value="ECO:0007669"/>
    <property type="project" value="InterPro"/>
</dbReference>
<feature type="non-terminal residue" evidence="2">
    <location>
        <position position="117"/>
    </location>
</feature>
<dbReference type="InterPro" id="IPR013325">
    <property type="entry name" value="RNA_pol_sigma_r2"/>
</dbReference>
<dbReference type="InterPro" id="IPR007627">
    <property type="entry name" value="RNA_pol_sigma70_r2"/>
</dbReference>
<comment type="caution">
    <text evidence="2">The sequence shown here is derived from an EMBL/GenBank/DDBJ whole genome shotgun (WGS) entry which is preliminary data.</text>
</comment>
<dbReference type="EMBL" id="BARU01039472">
    <property type="protein sequence ID" value="GAH81475.1"/>
    <property type="molecule type" value="Genomic_DNA"/>
</dbReference>
<sequence length="117" mass="14037">MTAAIQTNIDSKYEELFRTYFSSLSYFAQKYIPDLDTCKEIVHNVFINIWEKRDEFDFDKPAKSYLFTSVYNRCMNFIRDNKKFRSDVDISDVHNYSDFSQHTDNIEAAELESKIWQ</sequence>
<organism evidence="2">
    <name type="scientific">marine sediment metagenome</name>
    <dbReference type="NCBI Taxonomy" id="412755"/>
    <lineage>
        <taxon>unclassified sequences</taxon>
        <taxon>metagenomes</taxon>
        <taxon>ecological metagenomes</taxon>
    </lineage>
</organism>
<proteinExistence type="predicted"/>
<gene>
    <name evidence="2" type="ORF">S03H2_61175</name>
</gene>
<evidence type="ECO:0000259" key="1">
    <source>
        <dbReference type="Pfam" id="PF04542"/>
    </source>
</evidence>
<dbReference type="SUPFAM" id="SSF88946">
    <property type="entry name" value="Sigma2 domain of RNA polymerase sigma factors"/>
    <property type="match status" value="1"/>
</dbReference>
<dbReference type="Gene3D" id="1.10.1740.10">
    <property type="match status" value="1"/>
</dbReference>
<name>X1JJ40_9ZZZZ</name>
<feature type="domain" description="RNA polymerase sigma-70 region 2" evidence="1">
    <location>
        <begin position="16"/>
        <end position="83"/>
    </location>
</feature>